<comment type="caution">
    <text evidence="1">The sequence shown here is derived from an EMBL/GenBank/DDBJ whole genome shotgun (WGS) entry which is preliminary data.</text>
</comment>
<sequence length="45" mass="5175">MTIKQFCEQEHILVSTEGHFTGVTDEVLAELNLKRRVGILLTAFW</sequence>
<name>A0A828U6C3_ECOLX</name>
<dbReference type="Proteomes" id="UP000005272">
    <property type="component" value="Unassembled WGS sequence"/>
</dbReference>
<dbReference type="EMBL" id="AIFC01000026">
    <property type="protein sequence ID" value="EHU43429.1"/>
    <property type="molecule type" value="Genomic_DNA"/>
</dbReference>
<organism evidence="1 2">
    <name type="scientific">Escherichia coli DEC2D</name>
    <dbReference type="NCBI Taxonomy" id="868141"/>
    <lineage>
        <taxon>Bacteria</taxon>
        <taxon>Pseudomonadati</taxon>
        <taxon>Pseudomonadota</taxon>
        <taxon>Gammaproteobacteria</taxon>
        <taxon>Enterobacterales</taxon>
        <taxon>Enterobacteriaceae</taxon>
        <taxon>Escherichia</taxon>
    </lineage>
</organism>
<protein>
    <submittedName>
        <fullName evidence="1">Regulatory, LysR domain protein</fullName>
    </submittedName>
</protein>
<proteinExistence type="predicted"/>
<dbReference type="AlphaFoldDB" id="A0A828U6C3"/>
<evidence type="ECO:0000313" key="2">
    <source>
        <dbReference type="Proteomes" id="UP000005272"/>
    </source>
</evidence>
<gene>
    <name evidence="1" type="ORF">ECDEC2D_3131</name>
</gene>
<dbReference type="Gene3D" id="3.40.190.10">
    <property type="entry name" value="Periplasmic binding protein-like II"/>
    <property type="match status" value="1"/>
</dbReference>
<evidence type="ECO:0000313" key="1">
    <source>
        <dbReference type="EMBL" id="EHU43429.1"/>
    </source>
</evidence>
<accession>A0A828U6C3</accession>
<reference evidence="1 2" key="1">
    <citation type="journal article" date="2012" name="J. Bacteriol.">
        <title>Draft Genome Sequences of the Diarrheagenic Escherichia coli Collection.</title>
        <authorList>
            <person name="Hazen T.H."/>
            <person name="Sahl J.W."/>
            <person name="Redman J.C."/>
            <person name="Morris C.R."/>
            <person name="Daugherty S.C."/>
            <person name="Chibucos M.C."/>
            <person name="Sengamalay N.A."/>
            <person name="Fraser-Liggett C.M."/>
            <person name="Steinsland H."/>
            <person name="Whittam T.S."/>
            <person name="Whittam B."/>
            <person name="Manning S.D."/>
            <person name="Rasko D.A."/>
        </authorList>
    </citation>
    <scope>NUCLEOTIDE SEQUENCE [LARGE SCALE GENOMIC DNA]</scope>
    <source>
        <strain evidence="1 2">DEC2D</strain>
    </source>
</reference>